<proteinExistence type="inferred from homology"/>
<dbReference type="GO" id="GO:0005886">
    <property type="term" value="C:plasma membrane"/>
    <property type="evidence" value="ECO:0007669"/>
    <property type="project" value="UniProtKB-SubCell"/>
</dbReference>
<keyword evidence="6" id="KW-0406">Ion transport</keyword>
<dbReference type="RefSeq" id="WP_243736460.1">
    <property type="nucleotide sequence ID" value="NZ_SNVW01000020.1"/>
</dbReference>
<dbReference type="InterPro" id="IPR003691">
    <property type="entry name" value="FluC"/>
</dbReference>
<keyword evidence="2" id="KW-1003">Cell membrane</keyword>
<dbReference type="GO" id="GO:0034220">
    <property type="term" value="P:monoatomic ion transmembrane transport"/>
    <property type="evidence" value="ECO:0007669"/>
    <property type="project" value="UniProtKB-KW"/>
</dbReference>
<dbReference type="Proteomes" id="UP000295764">
    <property type="component" value="Unassembled WGS sequence"/>
</dbReference>
<name>A0A4R6DB17_9MICO</name>
<evidence type="ECO:0000256" key="3">
    <source>
        <dbReference type="ARBA" id="ARBA00022692"/>
    </source>
</evidence>
<evidence type="ECO:0000256" key="5">
    <source>
        <dbReference type="ARBA" id="ARBA00023136"/>
    </source>
</evidence>
<protein>
    <recommendedName>
        <fullName evidence="10">Fluoride-specific ion channel</fullName>
    </recommendedName>
</protein>
<keyword evidence="5 10" id="KW-0472">Membrane</keyword>
<dbReference type="EMBL" id="SNVW01000020">
    <property type="protein sequence ID" value="TDN41463.1"/>
    <property type="molecule type" value="Genomic_DNA"/>
</dbReference>
<evidence type="ECO:0000256" key="10">
    <source>
        <dbReference type="RuleBase" id="RU004340"/>
    </source>
</evidence>
<keyword evidence="6" id="KW-0407">Ion channel</keyword>
<comment type="caution">
    <text evidence="11">The sequence shown here is derived from an EMBL/GenBank/DDBJ whole genome shotgun (WGS) entry which is preliminary data.</text>
</comment>
<evidence type="ECO:0000313" key="11">
    <source>
        <dbReference type="EMBL" id="TDN41463.1"/>
    </source>
</evidence>
<evidence type="ECO:0000256" key="1">
    <source>
        <dbReference type="ARBA" id="ARBA00004651"/>
    </source>
</evidence>
<feature type="transmembrane region" description="Helical" evidence="10">
    <location>
        <begin position="34"/>
        <end position="57"/>
    </location>
</feature>
<evidence type="ECO:0000256" key="2">
    <source>
        <dbReference type="ARBA" id="ARBA00022475"/>
    </source>
</evidence>
<organism evidence="11 12">
    <name type="scientific">Curtobacterium flaccumfaciens</name>
    <dbReference type="NCBI Taxonomy" id="2035"/>
    <lineage>
        <taxon>Bacteria</taxon>
        <taxon>Bacillati</taxon>
        <taxon>Actinomycetota</taxon>
        <taxon>Actinomycetes</taxon>
        <taxon>Micrococcales</taxon>
        <taxon>Microbacteriaceae</taxon>
        <taxon>Curtobacterium</taxon>
    </lineage>
</organism>
<evidence type="ECO:0000256" key="8">
    <source>
        <dbReference type="ARBA" id="ARBA00035585"/>
    </source>
</evidence>
<comment type="function">
    <text evidence="9">Fluoride-specific ion channel. Important for reducing fluoride concentration in the cell, thus reducing its toxicity.</text>
</comment>
<comment type="subcellular location">
    <subcellularLocation>
        <location evidence="1">Cell membrane</location>
        <topology evidence="1">Multi-pass membrane protein</topology>
    </subcellularLocation>
</comment>
<evidence type="ECO:0000256" key="7">
    <source>
        <dbReference type="ARBA" id="ARBA00035120"/>
    </source>
</evidence>
<evidence type="ECO:0000256" key="6">
    <source>
        <dbReference type="ARBA" id="ARBA00023303"/>
    </source>
</evidence>
<comment type="catalytic activity">
    <reaction evidence="8">
        <text>fluoride(in) = fluoride(out)</text>
        <dbReference type="Rhea" id="RHEA:76159"/>
        <dbReference type="ChEBI" id="CHEBI:17051"/>
    </reaction>
    <physiologicalReaction direction="left-to-right" evidence="8">
        <dbReference type="Rhea" id="RHEA:76160"/>
    </physiologicalReaction>
</comment>
<keyword evidence="4 10" id="KW-1133">Transmembrane helix</keyword>
<comment type="caution">
    <text evidence="10">Lacks conserved residue(s) required for the propagation of feature annotation.</text>
</comment>
<evidence type="ECO:0000313" key="12">
    <source>
        <dbReference type="Proteomes" id="UP000295764"/>
    </source>
</evidence>
<reference evidence="11 12" key="1">
    <citation type="submission" date="2019-03" db="EMBL/GenBank/DDBJ databases">
        <title>Genomic analyses of the natural microbiome of Caenorhabditis elegans.</title>
        <authorList>
            <person name="Samuel B."/>
        </authorList>
    </citation>
    <scope>NUCLEOTIDE SEQUENCE [LARGE SCALE GENOMIC DNA]</scope>
    <source>
        <strain evidence="11 12">JUb65</strain>
    </source>
</reference>
<evidence type="ECO:0000256" key="9">
    <source>
        <dbReference type="ARBA" id="ARBA00049940"/>
    </source>
</evidence>
<keyword evidence="3 10" id="KW-0812">Transmembrane</keyword>
<dbReference type="AlphaFoldDB" id="A0A4R6DB17"/>
<sequence length="58" mass="6016">MTVVGTGLIGGYTTFSTASVEAVRLALENRYRAAAAHGLVNLVACVLVALLGLWIGVR</sequence>
<keyword evidence="6" id="KW-0813">Transport</keyword>
<dbReference type="Pfam" id="PF02537">
    <property type="entry name" value="CRCB"/>
    <property type="match status" value="1"/>
</dbReference>
<comment type="similarity">
    <text evidence="7 10">Belongs to the fluoride channel Fluc/FEX (TC 1.A.43) family.</text>
</comment>
<accession>A0A4R6DB17</accession>
<evidence type="ECO:0000256" key="4">
    <source>
        <dbReference type="ARBA" id="ARBA00022989"/>
    </source>
</evidence>
<gene>
    <name evidence="11" type="ORF">EDF64_12038</name>
</gene>